<reference evidence="2 3" key="1">
    <citation type="submission" date="2019-09" db="EMBL/GenBank/DDBJ databases">
        <title>Bird 10,000 Genomes (B10K) Project - Family phase.</title>
        <authorList>
            <person name="Zhang G."/>
        </authorList>
    </citation>
    <scope>NUCLEOTIDE SEQUENCE [LARGE SCALE GENOMIC DNA]</scope>
    <source>
        <strain evidence="2">B10K-DU-001-45</strain>
        <tissue evidence="2">Muscle</tissue>
    </source>
</reference>
<evidence type="ECO:0000259" key="1">
    <source>
        <dbReference type="Pfam" id="PF00078"/>
    </source>
</evidence>
<dbReference type="Proteomes" id="UP000550059">
    <property type="component" value="Unassembled WGS sequence"/>
</dbReference>
<feature type="non-terminal residue" evidence="2">
    <location>
        <position position="249"/>
    </location>
</feature>
<feature type="non-terminal residue" evidence="2">
    <location>
        <position position="1"/>
    </location>
</feature>
<dbReference type="GO" id="GO:0007508">
    <property type="term" value="P:larval heart development"/>
    <property type="evidence" value="ECO:0007669"/>
    <property type="project" value="TreeGrafter"/>
</dbReference>
<sequence length="249" mass="28372">KAQLELKLGRNVEVNKKKNFKYNNGKRQCKNNIDPLQDVDGHLTNRDMDKAEVFNVFLASVFNTDAGPRGSQCPEMKNHDYENYQLPVDPELMQNLLLQLNPYKSMGPVWIHLRILSELADVIVKSVSMPFEPCWASGEVPADWKLDNVVPVFKKGKKEDPGNYRSVSLTSVSGKIMEKIILGGIEKHLKDNPVIGHSQHGFLRGKFCLSNLISFYDKVTHLADQRKPVDVIFLDFSKAFNTVSHRSFW</sequence>
<comment type="caution">
    <text evidence="2">The sequence shown here is derived from an EMBL/GenBank/DDBJ whole genome shotgun (WGS) entry which is preliminary data.</text>
</comment>
<feature type="domain" description="Reverse transcriptase" evidence="1">
    <location>
        <begin position="157"/>
        <end position="246"/>
    </location>
</feature>
<protein>
    <submittedName>
        <fullName evidence="2">RTXE polymerase</fullName>
    </submittedName>
</protein>
<gene>
    <name evidence="2" type="ORF">SETKIR_R15875</name>
</gene>
<dbReference type="PANTHER" id="PTHR33395">
    <property type="entry name" value="TRANSCRIPTASE, PUTATIVE-RELATED-RELATED"/>
    <property type="match status" value="1"/>
</dbReference>
<dbReference type="PANTHER" id="PTHR33395:SF22">
    <property type="entry name" value="REVERSE TRANSCRIPTASE DOMAIN-CONTAINING PROTEIN"/>
    <property type="match status" value="1"/>
</dbReference>
<dbReference type="AlphaFoldDB" id="A0A7L0R3M9"/>
<dbReference type="InterPro" id="IPR000477">
    <property type="entry name" value="RT_dom"/>
</dbReference>
<evidence type="ECO:0000313" key="3">
    <source>
        <dbReference type="Proteomes" id="UP000550059"/>
    </source>
</evidence>
<dbReference type="CDD" id="cd01650">
    <property type="entry name" value="RT_nLTR_like"/>
    <property type="match status" value="1"/>
</dbReference>
<dbReference type="EMBL" id="VXAS01020384">
    <property type="protein sequence ID" value="NXL24651.1"/>
    <property type="molecule type" value="Genomic_DNA"/>
</dbReference>
<dbReference type="GO" id="GO:0061343">
    <property type="term" value="P:cell adhesion involved in heart morphogenesis"/>
    <property type="evidence" value="ECO:0007669"/>
    <property type="project" value="TreeGrafter"/>
</dbReference>
<proteinExistence type="predicted"/>
<dbReference type="GO" id="GO:0031012">
    <property type="term" value="C:extracellular matrix"/>
    <property type="evidence" value="ECO:0007669"/>
    <property type="project" value="TreeGrafter"/>
</dbReference>
<evidence type="ECO:0000313" key="2">
    <source>
        <dbReference type="EMBL" id="NXL24651.1"/>
    </source>
</evidence>
<name>A0A7L0R3M9_SETKR</name>
<accession>A0A7L0R3M9</accession>
<dbReference type="Pfam" id="PF00078">
    <property type="entry name" value="RVT_1"/>
    <property type="match status" value="1"/>
</dbReference>
<organism evidence="2 3">
    <name type="scientific">Setophaga kirtlandii</name>
    <name type="common">Kirtland's warbler</name>
    <name type="synonym">Dendroica kirtlandii</name>
    <dbReference type="NCBI Taxonomy" id="298831"/>
    <lineage>
        <taxon>Eukaryota</taxon>
        <taxon>Metazoa</taxon>
        <taxon>Chordata</taxon>
        <taxon>Craniata</taxon>
        <taxon>Vertebrata</taxon>
        <taxon>Euteleostomi</taxon>
        <taxon>Archelosauria</taxon>
        <taxon>Archosauria</taxon>
        <taxon>Dinosauria</taxon>
        <taxon>Saurischia</taxon>
        <taxon>Theropoda</taxon>
        <taxon>Coelurosauria</taxon>
        <taxon>Aves</taxon>
        <taxon>Neognathae</taxon>
        <taxon>Neoaves</taxon>
        <taxon>Telluraves</taxon>
        <taxon>Australaves</taxon>
        <taxon>Passeriformes</taxon>
        <taxon>Passeroidea</taxon>
        <taxon>Parulidae</taxon>
        <taxon>Setophaga</taxon>
    </lineage>
</organism>
<keyword evidence="3" id="KW-1185">Reference proteome</keyword>